<organism evidence="1 2">
    <name type="scientific">Kordiimonas sediminis</name>
    <dbReference type="NCBI Taxonomy" id="1735581"/>
    <lineage>
        <taxon>Bacteria</taxon>
        <taxon>Pseudomonadati</taxon>
        <taxon>Pseudomonadota</taxon>
        <taxon>Alphaproteobacteria</taxon>
        <taxon>Kordiimonadales</taxon>
        <taxon>Kordiimonadaceae</taxon>
        <taxon>Kordiimonas</taxon>
    </lineage>
</organism>
<accession>A0A919E621</accession>
<dbReference type="Gene3D" id="3.40.1530.20">
    <property type="entry name" value="Protein of unknown function (DUF1491)"/>
    <property type="match status" value="1"/>
</dbReference>
<reference evidence="1" key="2">
    <citation type="submission" date="2020-09" db="EMBL/GenBank/DDBJ databases">
        <authorList>
            <person name="Sun Q."/>
            <person name="Kim S."/>
        </authorList>
    </citation>
    <scope>NUCLEOTIDE SEQUENCE</scope>
    <source>
        <strain evidence="1">KCTC 42590</strain>
    </source>
</reference>
<proteinExistence type="predicted"/>
<name>A0A919E621_9PROT</name>
<sequence>MDTRLKTNLWVQAQVRTGYLQDMPVVVLAKGDPDRGGILLKIDQFEKGILLFESGLDFDGQRVWRAFSRDPVDEQTAKEKIARKRSFDEDLWVLEIEDRHATYCLDAPIEQL</sequence>
<evidence type="ECO:0008006" key="3">
    <source>
        <dbReference type="Google" id="ProtNLM"/>
    </source>
</evidence>
<keyword evidence="2" id="KW-1185">Reference proteome</keyword>
<dbReference type="RefSeq" id="WP_191250222.1">
    <property type="nucleotide sequence ID" value="NZ_BNCI01000001.1"/>
</dbReference>
<dbReference type="Pfam" id="PF07372">
    <property type="entry name" value="DUF1491"/>
    <property type="match status" value="1"/>
</dbReference>
<protein>
    <recommendedName>
        <fullName evidence="3">DUF1491 family protein</fullName>
    </recommendedName>
</protein>
<dbReference type="AlphaFoldDB" id="A0A919E621"/>
<reference evidence="1" key="1">
    <citation type="journal article" date="2014" name="Int. J. Syst. Evol. Microbiol.">
        <title>Complete genome sequence of Corynebacterium casei LMG S-19264T (=DSM 44701T), isolated from a smear-ripened cheese.</title>
        <authorList>
            <consortium name="US DOE Joint Genome Institute (JGI-PGF)"/>
            <person name="Walter F."/>
            <person name="Albersmeier A."/>
            <person name="Kalinowski J."/>
            <person name="Ruckert C."/>
        </authorList>
    </citation>
    <scope>NUCLEOTIDE SEQUENCE</scope>
    <source>
        <strain evidence="1">KCTC 42590</strain>
    </source>
</reference>
<comment type="caution">
    <text evidence="1">The sequence shown here is derived from an EMBL/GenBank/DDBJ whole genome shotgun (WGS) entry which is preliminary data.</text>
</comment>
<gene>
    <name evidence="1" type="ORF">GCM10017044_07680</name>
</gene>
<dbReference type="Proteomes" id="UP000630923">
    <property type="component" value="Unassembled WGS sequence"/>
</dbReference>
<dbReference type="InterPro" id="IPR009964">
    <property type="entry name" value="DUF1491"/>
</dbReference>
<dbReference type="EMBL" id="BNCI01000001">
    <property type="protein sequence ID" value="GHF15908.1"/>
    <property type="molecule type" value="Genomic_DNA"/>
</dbReference>
<evidence type="ECO:0000313" key="1">
    <source>
        <dbReference type="EMBL" id="GHF15908.1"/>
    </source>
</evidence>
<evidence type="ECO:0000313" key="2">
    <source>
        <dbReference type="Proteomes" id="UP000630923"/>
    </source>
</evidence>